<dbReference type="InterPro" id="IPR036754">
    <property type="entry name" value="YbaK/aa-tRNA-synt-asso_dom_sf"/>
</dbReference>
<comment type="caution">
    <text evidence="2">The sequence shown here is derived from an EMBL/GenBank/DDBJ whole genome shotgun (WGS) entry which is preliminary data.</text>
</comment>
<evidence type="ECO:0000313" key="3">
    <source>
        <dbReference type="Proteomes" id="UP000636793"/>
    </source>
</evidence>
<dbReference type="GO" id="GO:0002161">
    <property type="term" value="F:aminoacyl-tRNA deacylase activity"/>
    <property type="evidence" value="ECO:0007669"/>
    <property type="project" value="InterPro"/>
</dbReference>
<proteinExistence type="predicted"/>
<dbReference type="Gene3D" id="3.90.960.10">
    <property type="entry name" value="YbaK/aminoacyl-tRNA synthetase-associated domain"/>
    <property type="match status" value="1"/>
</dbReference>
<dbReference type="EMBL" id="BMHI01000006">
    <property type="protein sequence ID" value="GGB44500.1"/>
    <property type="molecule type" value="Genomic_DNA"/>
</dbReference>
<evidence type="ECO:0000313" key="2">
    <source>
        <dbReference type="EMBL" id="GGB44500.1"/>
    </source>
</evidence>
<accession>A0A916TH29</accession>
<feature type="domain" description="YbaK/aminoacyl-tRNA synthetase-associated" evidence="1">
    <location>
        <begin position="31"/>
        <end position="147"/>
    </location>
</feature>
<dbReference type="CDD" id="cd04333">
    <property type="entry name" value="ProX_deacylase"/>
    <property type="match status" value="1"/>
</dbReference>
<reference evidence="2" key="1">
    <citation type="journal article" date="2014" name="Int. J. Syst. Evol. Microbiol.">
        <title>Complete genome sequence of Corynebacterium casei LMG S-19264T (=DSM 44701T), isolated from a smear-ripened cheese.</title>
        <authorList>
            <consortium name="US DOE Joint Genome Institute (JGI-PGF)"/>
            <person name="Walter F."/>
            <person name="Albersmeier A."/>
            <person name="Kalinowski J."/>
            <person name="Ruckert C."/>
        </authorList>
    </citation>
    <scope>NUCLEOTIDE SEQUENCE</scope>
    <source>
        <strain evidence="2">CGMCC 1.15085</strain>
    </source>
</reference>
<dbReference type="Pfam" id="PF04073">
    <property type="entry name" value="tRNA_edit"/>
    <property type="match status" value="1"/>
</dbReference>
<dbReference type="PANTHER" id="PTHR30411:SF1">
    <property type="entry name" value="CYTOPLASMIC PROTEIN"/>
    <property type="match status" value="1"/>
</dbReference>
<dbReference type="SUPFAM" id="SSF55826">
    <property type="entry name" value="YbaK/ProRS associated domain"/>
    <property type="match status" value="1"/>
</dbReference>
<dbReference type="PANTHER" id="PTHR30411">
    <property type="entry name" value="CYTOPLASMIC PROTEIN"/>
    <property type="match status" value="1"/>
</dbReference>
<keyword evidence="3" id="KW-1185">Reference proteome</keyword>
<name>A0A916TH29_9MICO</name>
<evidence type="ECO:0000259" key="1">
    <source>
        <dbReference type="Pfam" id="PF04073"/>
    </source>
</evidence>
<protein>
    <recommendedName>
        <fullName evidence="1">YbaK/aminoacyl-tRNA synthetase-associated domain-containing protein</fullName>
    </recommendedName>
</protein>
<reference evidence="2" key="2">
    <citation type="submission" date="2020-09" db="EMBL/GenBank/DDBJ databases">
        <authorList>
            <person name="Sun Q."/>
            <person name="Zhou Y."/>
        </authorList>
    </citation>
    <scope>NUCLEOTIDE SEQUENCE</scope>
    <source>
        <strain evidence="2">CGMCC 1.15085</strain>
    </source>
</reference>
<dbReference type="RefSeq" id="WP_188838775.1">
    <property type="nucleotide sequence ID" value="NZ_BMHI01000006.1"/>
</dbReference>
<dbReference type="AlphaFoldDB" id="A0A916TH29"/>
<organism evidence="2 3">
    <name type="scientific">Flexivirga endophytica</name>
    <dbReference type="NCBI Taxonomy" id="1849103"/>
    <lineage>
        <taxon>Bacteria</taxon>
        <taxon>Bacillati</taxon>
        <taxon>Actinomycetota</taxon>
        <taxon>Actinomycetes</taxon>
        <taxon>Micrococcales</taxon>
        <taxon>Dermacoccaceae</taxon>
        <taxon>Flexivirga</taxon>
    </lineage>
</organism>
<sequence length="159" mass="16384">MSNQRSARAATVEQAFADAGCAGEVRVLPESSHTAAQAAAALGCEQGAIASSLVFLAGGEPVLVMTSGAHRVDTELLSEELGVPVVMARAKLVKEVTGQPIGGVSPVGHPVPLRTYVDRSLRAYGELWVAAGSASSVFPISFDDLVRITNGIPTQVAED</sequence>
<dbReference type="InterPro" id="IPR007214">
    <property type="entry name" value="YbaK/aa-tRNA-synth-assoc-dom"/>
</dbReference>
<dbReference type="Proteomes" id="UP000636793">
    <property type="component" value="Unassembled WGS sequence"/>
</dbReference>
<gene>
    <name evidence="2" type="ORF">GCM10011492_39480</name>
</gene>